<evidence type="ECO:0000313" key="2">
    <source>
        <dbReference type="EMBL" id="GBM71076.1"/>
    </source>
</evidence>
<keyword evidence="3" id="KW-1185">Reference proteome</keyword>
<dbReference type="Proteomes" id="UP000499080">
    <property type="component" value="Unassembled WGS sequence"/>
</dbReference>
<evidence type="ECO:0000256" key="1">
    <source>
        <dbReference type="SAM" id="MobiDB-lite"/>
    </source>
</evidence>
<evidence type="ECO:0000313" key="3">
    <source>
        <dbReference type="Proteomes" id="UP000499080"/>
    </source>
</evidence>
<feature type="compositionally biased region" description="Polar residues" evidence="1">
    <location>
        <begin position="82"/>
        <end position="92"/>
    </location>
</feature>
<feature type="region of interest" description="Disordered" evidence="1">
    <location>
        <begin position="80"/>
        <end position="102"/>
    </location>
</feature>
<dbReference type="AlphaFoldDB" id="A0A4Y2I1M0"/>
<proteinExistence type="predicted"/>
<dbReference type="EMBL" id="BGPR01002290">
    <property type="protein sequence ID" value="GBM71076.1"/>
    <property type="molecule type" value="Genomic_DNA"/>
</dbReference>
<accession>A0A4Y2I1M0</accession>
<reference evidence="2 3" key="1">
    <citation type="journal article" date="2019" name="Sci. Rep.">
        <title>Orb-weaving spider Araneus ventricosus genome elucidates the spidroin gene catalogue.</title>
        <authorList>
            <person name="Kono N."/>
            <person name="Nakamura H."/>
            <person name="Ohtoshi R."/>
            <person name="Moran D.A.P."/>
            <person name="Shinohara A."/>
            <person name="Yoshida Y."/>
            <person name="Fujiwara M."/>
            <person name="Mori M."/>
            <person name="Tomita M."/>
            <person name="Arakawa K."/>
        </authorList>
    </citation>
    <scope>NUCLEOTIDE SEQUENCE [LARGE SCALE GENOMIC DNA]</scope>
</reference>
<gene>
    <name evidence="2" type="ORF">AVEN_186646_1</name>
</gene>
<dbReference type="OrthoDB" id="6778034at2759"/>
<name>A0A4Y2I1M0_ARAVE</name>
<sequence length="126" mass="14499">MSTTHKKITPYEVAYIFNQAYMNVATVEKGRSGFKFAGMYPINPDKFKNEKVEPTENLEHLVIVDEEDVSCVRQNDVDLSPKTVNKNLPQADTSEELTIHSQDSRQKLPELRIFLQNQSMTVLMQH</sequence>
<comment type="caution">
    <text evidence="2">The sequence shown here is derived from an EMBL/GenBank/DDBJ whole genome shotgun (WGS) entry which is preliminary data.</text>
</comment>
<protein>
    <submittedName>
        <fullName evidence="2">Uncharacterized protein</fullName>
    </submittedName>
</protein>
<organism evidence="2 3">
    <name type="scientific">Araneus ventricosus</name>
    <name type="common">Orbweaver spider</name>
    <name type="synonym">Epeira ventricosa</name>
    <dbReference type="NCBI Taxonomy" id="182803"/>
    <lineage>
        <taxon>Eukaryota</taxon>
        <taxon>Metazoa</taxon>
        <taxon>Ecdysozoa</taxon>
        <taxon>Arthropoda</taxon>
        <taxon>Chelicerata</taxon>
        <taxon>Arachnida</taxon>
        <taxon>Araneae</taxon>
        <taxon>Araneomorphae</taxon>
        <taxon>Entelegynae</taxon>
        <taxon>Araneoidea</taxon>
        <taxon>Araneidae</taxon>
        <taxon>Araneus</taxon>
    </lineage>
</organism>